<proteinExistence type="predicted"/>
<dbReference type="AlphaFoldDB" id="A0A7C4H5K1"/>
<accession>A0A7C4H5K1</accession>
<sequence>MSKEVNIVIRGKPSYEKWSIYQWILETIHILEREYCIKINVSTIDSLESNPVIIINNYVIDEIPFDEGYVIECLKKILDKLFQLCIE</sequence>
<dbReference type="EMBL" id="DTBJ01000018">
    <property type="protein sequence ID" value="HGM58479.1"/>
    <property type="molecule type" value="Genomic_DNA"/>
</dbReference>
<comment type="caution">
    <text evidence="1">The sequence shown here is derived from an EMBL/GenBank/DDBJ whole genome shotgun (WGS) entry which is preliminary data.</text>
</comment>
<organism evidence="1">
    <name type="scientific">Staphylothermus marinus</name>
    <dbReference type="NCBI Taxonomy" id="2280"/>
    <lineage>
        <taxon>Archaea</taxon>
        <taxon>Thermoproteota</taxon>
        <taxon>Thermoprotei</taxon>
        <taxon>Desulfurococcales</taxon>
        <taxon>Desulfurococcaceae</taxon>
        <taxon>Staphylothermus</taxon>
    </lineage>
</organism>
<name>A0A7C4H5K1_STAMA</name>
<protein>
    <submittedName>
        <fullName evidence="1">Uncharacterized protein</fullName>
    </submittedName>
</protein>
<evidence type="ECO:0000313" key="1">
    <source>
        <dbReference type="EMBL" id="HGM58479.1"/>
    </source>
</evidence>
<gene>
    <name evidence="1" type="ORF">ENU14_02685</name>
</gene>
<reference evidence="1" key="1">
    <citation type="journal article" date="2020" name="mSystems">
        <title>Genome- and Community-Level Interaction Insights into Carbon Utilization and Element Cycling Functions of Hydrothermarchaeota in Hydrothermal Sediment.</title>
        <authorList>
            <person name="Zhou Z."/>
            <person name="Liu Y."/>
            <person name="Xu W."/>
            <person name="Pan J."/>
            <person name="Luo Z.H."/>
            <person name="Li M."/>
        </authorList>
    </citation>
    <scope>NUCLEOTIDE SEQUENCE [LARGE SCALE GENOMIC DNA]</scope>
    <source>
        <strain evidence="1">SpSt-642</strain>
    </source>
</reference>